<dbReference type="RefSeq" id="WP_187535014.1">
    <property type="nucleotide sequence ID" value="NZ_CBCSHU010000018.1"/>
</dbReference>
<dbReference type="EMBL" id="CP060715">
    <property type="protein sequence ID" value="QNN61829.1"/>
    <property type="molecule type" value="Genomic_DNA"/>
</dbReference>
<proteinExistence type="predicted"/>
<dbReference type="EMBL" id="CP060715">
    <property type="protein sequence ID" value="QNN61822.1"/>
    <property type="molecule type" value="Genomic_DNA"/>
</dbReference>
<dbReference type="Proteomes" id="UP000515928">
    <property type="component" value="Chromosome"/>
</dbReference>
<organism evidence="2 4">
    <name type="scientific">Erysipelothrix inopinata</name>
    <dbReference type="NCBI Taxonomy" id="225084"/>
    <lineage>
        <taxon>Bacteria</taxon>
        <taxon>Bacillati</taxon>
        <taxon>Bacillota</taxon>
        <taxon>Erysipelotrichia</taxon>
        <taxon>Erysipelotrichales</taxon>
        <taxon>Erysipelotrichaceae</taxon>
        <taxon>Erysipelothrix</taxon>
    </lineage>
</organism>
<dbReference type="InterPro" id="IPR055247">
    <property type="entry name" value="InsJ-like_HTH"/>
</dbReference>
<dbReference type="Gene3D" id="1.10.10.10">
    <property type="entry name" value="Winged helix-like DNA-binding domain superfamily/Winged helix DNA-binding domain"/>
    <property type="match status" value="1"/>
</dbReference>
<protein>
    <submittedName>
        <fullName evidence="2">Transposase</fullName>
    </submittedName>
</protein>
<evidence type="ECO:0000259" key="1">
    <source>
        <dbReference type="Pfam" id="PF13518"/>
    </source>
</evidence>
<dbReference type="InterPro" id="IPR036388">
    <property type="entry name" value="WH-like_DNA-bd_sf"/>
</dbReference>
<accession>A0A7G9S1U7</accession>
<evidence type="ECO:0000313" key="4">
    <source>
        <dbReference type="Proteomes" id="UP000515928"/>
    </source>
</evidence>
<dbReference type="SUPFAM" id="SSF46689">
    <property type="entry name" value="Homeodomain-like"/>
    <property type="match status" value="1"/>
</dbReference>
<dbReference type="KEGG" id="eio:H9L01_07455"/>
<feature type="domain" description="Insertion element IS150 protein InsJ-like helix-turn-helix" evidence="1">
    <location>
        <begin position="15"/>
        <end position="55"/>
    </location>
</feature>
<reference evidence="2 4" key="1">
    <citation type="submission" date="2020-08" db="EMBL/GenBank/DDBJ databases">
        <title>Genome sequence of Erysipelothrix inopinata DSM 15511T.</title>
        <authorList>
            <person name="Hyun D.-W."/>
            <person name="Bae J.-W."/>
        </authorList>
    </citation>
    <scope>NUCLEOTIDE SEQUENCE [LARGE SCALE GENOMIC DNA]</scope>
    <source>
        <strain evidence="2 4">DSM 15511</strain>
    </source>
</reference>
<evidence type="ECO:0000313" key="2">
    <source>
        <dbReference type="EMBL" id="QNN61822.1"/>
    </source>
</evidence>
<name>A0A7G9S1U7_9FIRM</name>
<keyword evidence="4" id="KW-1185">Reference proteome</keyword>
<dbReference type="KEGG" id="eio:H9L01_06670"/>
<dbReference type="InterPro" id="IPR009057">
    <property type="entry name" value="Homeodomain-like_sf"/>
</dbReference>
<evidence type="ECO:0000313" key="3">
    <source>
        <dbReference type="EMBL" id="QNN61829.1"/>
    </source>
</evidence>
<gene>
    <name evidence="2" type="ORF">H9L01_06670</name>
    <name evidence="3" type="ORF">H9L01_07455</name>
</gene>
<dbReference type="Pfam" id="PF13518">
    <property type="entry name" value="HTH_28"/>
    <property type="match status" value="1"/>
</dbReference>
<dbReference type="AlphaFoldDB" id="A0A7G9S1U7"/>
<sequence>MGKTGRINNKYTVEFKIKVVEDYLSGKSGGLDQLVKKYELKSNAQIRSWIKKYNEDPSSLGIDMRGKKATGRPKVIRLDDMSLEEQNHYLRMENDILKKLNALLRDYEER</sequence>